<dbReference type="EMBL" id="CP018866">
    <property type="protein sequence ID" value="AST91077.1"/>
    <property type="molecule type" value="Genomic_DNA"/>
</dbReference>
<evidence type="ECO:0000313" key="1">
    <source>
        <dbReference type="EMBL" id="AST91077.1"/>
    </source>
</evidence>
<protein>
    <submittedName>
        <fullName evidence="1">Uncharacterized protein</fullName>
    </submittedName>
</protein>
<accession>A0A223KNU8</accession>
<proteinExistence type="predicted"/>
<gene>
    <name evidence="1" type="ORF">BC6307_07190</name>
</gene>
<dbReference type="Proteomes" id="UP000215224">
    <property type="component" value="Chromosome"/>
</dbReference>
<evidence type="ECO:0000313" key="2">
    <source>
        <dbReference type="Proteomes" id="UP000215224"/>
    </source>
</evidence>
<name>A0A223KNU8_9BACI</name>
<keyword evidence="2" id="KW-1185">Reference proteome</keyword>
<organism evidence="1 2">
    <name type="scientific">Sutcliffiella cohnii</name>
    <dbReference type="NCBI Taxonomy" id="33932"/>
    <lineage>
        <taxon>Bacteria</taxon>
        <taxon>Bacillati</taxon>
        <taxon>Bacillota</taxon>
        <taxon>Bacilli</taxon>
        <taxon>Bacillales</taxon>
        <taxon>Bacillaceae</taxon>
        <taxon>Sutcliffiella</taxon>
    </lineage>
</organism>
<dbReference type="AlphaFoldDB" id="A0A223KNU8"/>
<sequence>MLVFYHNCGNLGGKGDFCRGNWFWDEKKQSAFGGTLLGDTGGRGRYMLIGVVLISFLEKSV</sequence>
<reference evidence="1 2" key="1">
    <citation type="submission" date="2016-12" db="EMBL/GenBank/DDBJ databases">
        <title>The whole genome sequencing and assembly of Bacillus cohnii DSM 6307T strain.</title>
        <authorList>
            <person name="Lee Y.-J."/>
            <person name="Yi H."/>
            <person name="Bahn Y.-S."/>
            <person name="Kim J.F."/>
            <person name="Lee D.-W."/>
        </authorList>
    </citation>
    <scope>NUCLEOTIDE SEQUENCE [LARGE SCALE GENOMIC DNA]</scope>
    <source>
        <strain evidence="1 2">DSM 6307</strain>
    </source>
</reference>
<dbReference type="KEGG" id="bcoh:BC6307_07190"/>